<dbReference type="SUPFAM" id="SSF109755">
    <property type="entry name" value="PhoU-like"/>
    <property type="match status" value="1"/>
</dbReference>
<dbReference type="EMBL" id="JAFBFH010000004">
    <property type="protein sequence ID" value="MBM7713847.1"/>
    <property type="molecule type" value="Genomic_DNA"/>
</dbReference>
<evidence type="ECO:0000259" key="2">
    <source>
        <dbReference type="Pfam" id="PF01895"/>
    </source>
</evidence>
<dbReference type="PANTHER" id="PTHR42930:SF3">
    <property type="entry name" value="PHOSPHATE-SPECIFIC TRANSPORT SYSTEM ACCESSORY PROTEIN PHOU"/>
    <property type="match status" value="1"/>
</dbReference>
<dbReference type="NCBIfam" id="TIGR02135">
    <property type="entry name" value="phoU_full"/>
    <property type="match status" value="1"/>
</dbReference>
<evidence type="ECO:0000313" key="3">
    <source>
        <dbReference type="EMBL" id="MBM7713847.1"/>
    </source>
</evidence>
<feature type="domain" description="PhoU" evidence="2">
    <location>
        <begin position="121"/>
        <end position="205"/>
    </location>
</feature>
<protein>
    <recommendedName>
        <fullName evidence="1">Phosphate-specific transport system accessory protein PhoU</fullName>
    </recommendedName>
</protein>
<keyword evidence="1" id="KW-0813">Transport</keyword>
<dbReference type="PANTHER" id="PTHR42930">
    <property type="entry name" value="PHOSPHATE-SPECIFIC TRANSPORT SYSTEM ACCESSORY PROTEIN PHOU"/>
    <property type="match status" value="1"/>
</dbReference>
<dbReference type="InterPro" id="IPR038078">
    <property type="entry name" value="PhoU-like_sf"/>
</dbReference>
<dbReference type="Gene3D" id="1.20.58.220">
    <property type="entry name" value="Phosphate transport system protein phou homolog 2, domain 2"/>
    <property type="match status" value="1"/>
</dbReference>
<comment type="similarity">
    <text evidence="1">Belongs to the PhoU family.</text>
</comment>
<accession>A0ABS2R2I6</accession>
<keyword evidence="1" id="KW-0592">Phosphate transport</keyword>
<evidence type="ECO:0000313" key="4">
    <source>
        <dbReference type="Proteomes" id="UP000823485"/>
    </source>
</evidence>
<feature type="domain" description="PhoU" evidence="2">
    <location>
        <begin position="18"/>
        <end position="104"/>
    </location>
</feature>
<comment type="caution">
    <text evidence="3">The sequence shown here is derived from an EMBL/GenBank/DDBJ whole genome shotgun (WGS) entry which is preliminary data.</text>
</comment>
<dbReference type="RefSeq" id="WP_077112898.1">
    <property type="nucleotide sequence ID" value="NZ_JAFBFH010000004.1"/>
</dbReference>
<comment type="subunit">
    <text evidence="1">Homodimer.</text>
</comment>
<dbReference type="Proteomes" id="UP000823485">
    <property type="component" value="Unassembled WGS sequence"/>
</dbReference>
<comment type="function">
    <text evidence="1">Plays a role in the regulation of phosphate uptake.</text>
</comment>
<name>A0ABS2R2I6_9BACI</name>
<comment type="subcellular location">
    <subcellularLocation>
        <location evidence="1">Cytoplasm</location>
    </subcellularLocation>
</comment>
<sequence length="218" mass="24683">MLRSQFEEQLKELHQQLLTMGIMVEEAVHKSVKSLVQKDIPLAEAVIEGDKLINDAEVNIEKSCFSLIALQQPVGSDLRRIAMTLKVATDLERMADHAVSIAKATIHLKDETYAKPLVDIPLMAELAQKMLRDTLDAYIEMNKDEAIAISKRDDEVDAYFKKIFLDLIDLMKSDRASISQSSHLLLVAQYLERIGDYTTNICEWIVYMAAGKMIELNN</sequence>
<keyword evidence="4" id="KW-1185">Reference proteome</keyword>
<dbReference type="InterPro" id="IPR028366">
    <property type="entry name" value="PhoU"/>
</dbReference>
<dbReference type="PIRSF" id="PIRSF003107">
    <property type="entry name" value="PhoU"/>
    <property type="match status" value="1"/>
</dbReference>
<keyword evidence="1" id="KW-0963">Cytoplasm</keyword>
<proteinExistence type="inferred from homology"/>
<dbReference type="Pfam" id="PF01895">
    <property type="entry name" value="PhoU"/>
    <property type="match status" value="2"/>
</dbReference>
<reference evidence="3 4" key="1">
    <citation type="submission" date="2021-01" db="EMBL/GenBank/DDBJ databases">
        <title>Genomic Encyclopedia of Type Strains, Phase IV (KMG-IV): sequencing the most valuable type-strain genomes for metagenomic binning, comparative biology and taxonomic classification.</title>
        <authorList>
            <person name="Goeker M."/>
        </authorList>
    </citation>
    <scope>NUCLEOTIDE SEQUENCE [LARGE SCALE GENOMIC DNA]</scope>
    <source>
        <strain evidence="3 4">DSM 105453</strain>
    </source>
</reference>
<organism evidence="3 4">
    <name type="scientific">Siminovitchia thermophila</name>
    <dbReference type="NCBI Taxonomy" id="1245522"/>
    <lineage>
        <taxon>Bacteria</taxon>
        <taxon>Bacillati</taxon>
        <taxon>Bacillota</taxon>
        <taxon>Bacilli</taxon>
        <taxon>Bacillales</taxon>
        <taxon>Bacillaceae</taxon>
        <taxon>Siminovitchia</taxon>
    </lineage>
</organism>
<gene>
    <name evidence="3" type="ORF">JOC94_000817</name>
</gene>
<dbReference type="InterPro" id="IPR026022">
    <property type="entry name" value="PhoU_dom"/>
</dbReference>
<evidence type="ECO:0000256" key="1">
    <source>
        <dbReference type="PIRNR" id="PIRNR003107"/>
    </source>
</evidence>